<dbReference type="AlphaFoldDB" id="A0A226MLD2"/>
<accession>A0A226MLD2</accession>
<name>A0A226MLD2_CALSU</name>
<organism evidence="2 3">
    <name type="scientific">Callipepla squamata</name>
    <name type="common">Scaled quail</name>
    <dbReference type="NCBI Taxonomy" id="9009"/>
    <lineage>
        <taxon>Eukaryota</taxon>
        <taxon>Metazoa</taxon>
        <taxon>Chordata</taxon>
        <taxon>Craniata</taxon>
        <taxon>Vertebrata</taxon>
        <taxon>Euteleostomi</taxon>
        <taxon>Archelosauria</taxon>
        <taxon>Archosauria</taxon>
        <taxon>Dinosauria</taxon>
        <taxon>Saurischia</taxon>
        <taxon>Theropoda</taxon>
        <taxon>Coelurosauria</taxon>
        <taxon>Aves</taxon>
        <taxon>Neognathae</taxon>
        <taxon>Galloanserae</taxon>
        <taxon>Galliformes</taxon>
        <taxon>Odontophoridae</taxon>
        <taxon>Callipepla</taxon>
    </lineage>
</organism>
<gene>
    <name evidence="2" type="ORF">ASZ78_003894</name>
</gene>
<feature type="region of interest" description="Disordered" evidence="1">
    <location>
        <begin position="219"/>
        <end position="238"/>
    </location>
</feature>
<keyword evidence="3" id="KW-1185">Reference proteome</keyword>
<dbReference type="PANTHER" id="PTHR34754">
    <property type="entry name" value="COILED-COIL DOMAIN-CONTAINING PROTEIN 60"/>
    <property type="match status" value="1"/>
</dbReference>
<dbReference type="EMBL" id="MCFN01000685">
    <property type="protein sequence ID" value="OXB55950.1"/>
    <property type="molecule type" value="Genomic_DNA"/>
</dbReference>
<feature type="compositionally biased region" description="Basic residues" evidence="1">
    <location>
        <begin position="332"/>
        <end position="342"/>
    </location>
</feature>
<dbReference type="STRING" id="9009.A0A226MLD2"/>
<evidence type="ECO:0000256" key="1">
    <source>
        <dbReference type="SAM" id="MobiDB-lite"/>
    </source>
</evidence>
<dbReference type="OrthoDB" id="10017343at2759"/>
<feature type="region of interest" description="Disordered" evidence="1">
    <location>
        <begin position="332"/>
        <end position="359"/>
    </location>
</feature>
<feature type="compositionally biased region" description="Polar residues" evidence="1">
    <location>
        <begin position="343"/>
        <end position="359"/>
    </location>
</feature>
<dbReference type="Pfam" id="PF15769">
    <property type="entry name" value="DUF4698"/>
    <property type="match status" value="2"/>
</dbReference>
<evidence type="ECO:0000313" key="3">
    <source>
        <dbReference type="Proteomes" id="UP000198323"/>
    </source>
</evidence>
<dbReference type="PANTHER" id="PTHR34754:SF1">
    <property type="entry name" value="COILED-COIL DOMAIN-CONTAINING PROTEIN 60"/>
    <property type="match status" value="1"/>
</dbReference>
<feature type="region of interest" description="Disordered" evidence="1">
    <location>
        <begin position="1"/>
        <end position="21"/>
    </location>
</feature>
<dbReference type="Proteomes" id="UP000198323">
    <property type="component" value="Unassembled WGS sequence"/>
</dbReference>
<protein>
    <submittedName>
        <fullName evidence="2">Uncharacterized protein</fullName>
    </submittedName>
</protein>
<sequence>MLAPGVPDVSRDEAPVAANTQPRAAMLPETPKDCRTVMPAATKALNLSDFMRVQALPAPAEREGKVLARSWEIYRSSGPPREQVFWEQCCRRERQRTQGLFTLPGKPYQEQGELCTDPKKLTLRTLGQLAQSDPLESEKRLTSLRETGKDLKTLSKTLAHLRHHINIVKRGGEYFHVLHQESLERKNTLKAQKSQVRRWTMDFQPCKYLSDAEESVEEKKIFSPTEGSHPNKSGKKKKMSLRSFTPIYASVLIPRPSEAQSECLFRQLCAIHWLLEASTLESSSSMQSILSCWNLTDPGGFKKSVKEAEEEKLATYMWELFITNTKKYMRKARRSPFRKKTNKTTAPANSQLSSQSSHCQTPLSSVNSLVLCSEDHVNLSGALANVMSASIQAKERQFSPFPQKQIHTTHVKVSKDVHEQEDMLKKAGQQSCHISHFIKSKSNLCADARHKFMAIREEAAHCLHDALESLERFPALLARLPEPVKNDHYVKKILKKLEKFGMAPDLHIQQETFLKALTDLQVWELCSPEIAAAVEVDSPFNTLEIETPRAQAI</sequence>
<evidence type="ECO:0000313" key="2">
    <source>
        <dbReference type="EMBL" id="OXB55950.1"/>
    </source>
</evidence>
<proteinExistence type="predicted"/>
<dbReference type="InterPro" id="IPR031526">
    <property type="entry name" value="DUF4698"/>
</dbReference>
<comment type="caution">
    <text evidence="2">The sequence shown here is derived from an EMBL/GenBank/DDBJ whole genome shotgun (WGS) entry which is preliminary data.</text>
</comment>
<reference evidence="2 3" key="1">
    <citation type="submission" date="2016-07" db="EMBL/GenBank/DDBJ databases">
        <title>Disparate Historic Effective Population Sizes Predicted by Modern Levels of Genome Diversity for the Scaled Quail (Callipepla squamata) and the Northern Bobwhite (Colinus virginianus): Inferences from First and Second Generation Draft Genome Assemblies for Sympatric New World Quail.</title>
        <authorList>
            <person name="Oldeschulte D.L."/>
            <person name="Halley Y.A."/>
            <person name="Bhattarai E.K."/>
            <person name="Brashear W.A."/>
            <person name="Hill J."/>
            <person name="Metz R.P."/>
            <person name="Johnson C.D."/>
            <person name="Rollins D."/>
            <person name="Peterson M.J."/>
            <person name="Bickhart D.M."/>
            <person name="Decker J.E."/>
            <person name="Seabury C.M."/>
        </authorList>
    </citation>
    <scope>NUCLEOTIDE SEQUENCE [LARGE SCALE GENOMIC DNA]</scope>
    <source>
        <strain evidence="2 3">Texas</strain>
        <tissue evidence="2">Leg muscle</tissue>
    </source>
</reference>